<gene>
    <name evidence="1" type="ORF">MtrunA17_Chr7g0227011</name>
</gene>
<organism evidence="1">
    <name type="scientific">Medicago truncatula</name>
    <name type="common">Barrel medic</name>
    <name type="synonym">Medicago tribuloides</name>
    <dbReference type="NCBI Taxonomy" id="3880"/>
    <lineage>
        <taxon>Eukaryota</taxon>
        <taxon>Viridiplantae</taxon>
        <taxon>Streptophyta</taxon>
        <taxon>Embryophyta</taxon>
        <taxon>Tracheophyta</taxon>
        <taxon>Spermatophyta</taxon>
        <taxon>Magnoliopsida</taxon>
        <taxon>eudicotyledons</taxon>
        <taxon>Gunneridae</taxon>
        <taxon>Pentapetalae</taxon>
        <taxon>rosids</taxon>
        <taxon>fabids</taxon>
        <taxon>Fabales</taxon>
        <taxon>Fabaceae</taxon>
        <taxon>Papilionoideae</taxon>
        <taxon>50 kb inversion clade</taxon>
        <taxon>NPAAA clade</taxon>
        <taxon>Hologalegina</taxon>
        <taxon>IRL clade</taxon>
        <taxon>Trifolieae</taxon>
        <taxon>Medicago</taxon>
    </lineage>
</organism>
<reference evidence="1" key="1">
    <citation type="journal article" date="2018" name="Nat. Plants">
        <title>Whole-genome landscape of Medicago truncatula symbiotic genes.</title>
        <authorList>
            <person name="Pecrix Y."/>
            <person name="Gamas P."/>
            <person name="Carrere S."/>
        </authorList>
    </citation>
    <scope>NUCLEOTIDE SEQUENCE</scope>
    <source>
        <tissue evidence="1">Leaves</tissue>
    </source>
</reference>
<accession>A0A396H0B6</accession>
<sequence length="42" mass="4993">MVEIDIIPPLVETSRKRIQMGLRPPPMETSRNRIQIQLLMKY</sequence>
<name>A0A396H0B6_MEDTR</name>
<evidence type="ECO:0000313" key="1">
    <source>
        <dbReference type="EMBL" id="RHN45134.1"/>
    </source>
</evidence>
<proteinExistence type="predicted"/>
<dbReference type="Gramene" id="rna39346">
    <property type="protein sequence ID" value="RHN45134.1"/>
    <property type="gene ID" value="gene39346"/>
</dbReference>
<dbReference type="AlphaFoldDB" id="A0A396H0B6"/>
<dbReference type="Proteomes" id="UP000265566">
    <property type="component" value="Chromosome 7"/>
</dbReference>
<dbReference type="EMBL" id="PSQE01000007">
    <property type="protein sequence ID" value="RHN45134.1"/>
    <property type="molecule type" value="Genomic_DNA"/>
</dbReference>
<protein>
    <submittedName>
        <fullName evidence="1">Uncharacterized protein</fullName>
    </submittedName>
</protein>
<comment type="caution">
    <text evidence="1">The sequence shown here is derived from an EMBL/GenBank/DDBJ whole genome shotgun (WGS) entry which is preliminary data.</text>
</comment>